<name>A0A1M7FCH0_9BRAD</name>
<evidence type="ECO:0000313" key="1">
    <source>
        <dbReference type="EMBL" id="SHM01690.1"/>
    </source>
</evidence>
<dbReference type="SUPFAM" id="SSF55831">
    <property type="entry name" value="Thymidylate synthase/dCMP hydroxymethylase"/>
    <property type="match status" value="1"/>
</dbReference>
<dbReference type="InterPro" id="IPR036926">
    <property type="entry name" value="Thymidate_synth/dCMP_Mease_sf"/>
</dbReference>
<sequence length="273" mass="29772">MHLAIPSQPDCATAWLEAFKLVDGQTGHEAHNVLIDVADPVTGANLANPIVSCVNDFLEEREKSVECIANTIFPQALYQRHGSDKFIEVFHKRVLPKVRKNGRWSGYYFERMTSMPQVGGGTLDQLSRMVGRIQDKSNTSLNKHELSLFDPERDVTGSPYGGQCLSFLSFHLVPGTPKTLLLTAQYRNHYYVEKLLGNLIGLGRLMAFVAAETGTSVGALTVLSTHATIDQPSASRQEIVNLLEQCAQPAALAKTAAGPSPCRGDQVRGPAAR</sequence>
<gene>
    <name evidence="1" type="ORF">SAMN05444159_7458</name>
</gene>
<dbReference type="Proteomes" id="UP000189935">
    <property type="component" value="Chromosome I"/>
</dbReference>
<evidence type="ECO:0000313" key="2">
    <source>
        <dbReference type="Proteomes" id="UP000189935"/>
    </source>
</evidence>
<dbReference type="AlphaFoldDB" id="A0A1M7FCH0"/>
<protein>
    <recommendedName>
        <fullName evidence="3">Thymidylate synthase</fullName>
    </recommendedName>
</protein>
<dbReference type="EMBL" id="LT670844">
    <property type="protein sequence ID" value="SHM01690.1"/>
    <property type="molecule type" value="Genomic_DNA"/>
</dbReference>
<dbReference type="Gene3D" id="3.30.572.10">
    <property type="entry name" value="Thymidylate synthase/dCMP hydroxymethylase domain"/>
    <property type="match status" value="1"/>
</dbReference>
<organism evidence="1 2">
    <name type="scientific">Bradyrhizobium lablabi</name>
    <dbReference type="NCBI Taxonomy" id="722472"/>
    <lineage>
        <taxon>Bacteria</taxon>
        <taxon>Pseudomonadati</taxon>
        <taxon>Pseudomonadota</taxon>
        <taxon>Alphaproteobacteria</taxon>
        <taxon>Hyphomicrobiales</taxon>
        <taxon>Nitrobacteraceae</taxon>
        <taxon>Bradyrhizobium</taxon>
    </lineage>
</organism>
<dbReference type="RefSeq" id="WP_197688398.1">
    <property type="nucleotide sequence ID" value="NZ_LT670844.1"/>
</dbReference>
<reference evidence="1 2" key="1">
    <citation type="submission" date="2016-11" db="EMBL/GenBank/DDBJ databases">
        <authorList>
            <person name="Jaros S."/>
            <person name="Januszkiewicz K."/>
            <person name="Wedrychowicz H."/>
        </authorList>
    </citation>
    <scope>NUCLEOTIDE SEQUENCE [LARGE SCALE GENOMIC DNA]</scope>
    <source>
        <strain evidence="1 2">GAS499</strain>
    </source>
</reference>
<accession>A0A1M7FCH0</accession>
<evidence type="ECO:0008006" key="3">
    <source>
        <dbReference type="Google" id="ProtNLM"/>
    </source>
</evidence>
<proteinExistence type="predicted"/>